<dbReference type="Proteomes" id="UP001298681">
    <property type="component" value="Unassembled WGS sequence"/>
</dbReference>
<proteinExistence type="predicted"/>
<name>A0ABS9MHZ2_9FIRM</name>
<sequence length="162" mass="18739">MDFDKELINILYSIDWFSNCGKPIILENVENLSALSKLKKSIQSTQYENVVLEYQGSFTETLFISYREQYNKWWNILVGQFKSLYLPELSKVWECRLTPLKLNAKYVIADLSFNILGIAVIGAYKEQISMPDFFKTMLAVYQSGHLVCGWSGDKETGKFIAY</sequence>
<dbReference type="RefSeq" id="WP_237966525.1">
    <property type="nucleotide sequence ID" value="NZ_JAKNHQ010000004.1"/>
</dbReference>
<organism evidence="1 2">
    <name type="scientific">Anaeromassilibacillus senegalensis</name>
    <dbReference type="NCBI Taxonomy" id="1673717"/>
    <lineage>
        <taxon>Bacteria</taxon>
        <taxon>Bacillati</taxon>
        <taxon>Bacillota</taxon>
        <taxon>Clostridia</taxon>
        <taxon>Eubacteriales</taxon>
        <taxon>Acutalibacteraceae</taxon>
        <taxon>Anaeromassilibacillus</taxon>
    </lineage>
</organism>
<protein>
    <recommendedName>
        <fullName evidence="3">Barstar (barnase inhibitor) domain-containing protein</fullName>
    </recommendedName>
</protein>
<dbReference type="EMBL" id="JAKNHQ010000004">
    <property type="protein sequence ID" value="MCG4610128.1"/>
    <property type="molecule type" value="Genomic_DNA"/>
</dbReference>
<evidence type="ECO:0000313" key="2">
    <source>
        <dbReference type="Proteomes" id="UP001298681"/>
    </source>
</evidence>
<gene>
    <name evidence="1" type="ORF">L0P57_04140</name>
</gene>
<evidence type="ECO:0000313" key="1">
    <source>
        <dbReference type="EMBL" id="MCG4610128.1"/>
    </source>
</evidence>
<evidence type="ECO:0008006" key="3">
    <source>
        <dbReference type="Google" id="ProtNLM"/>
    </source>
</evidence>
<keyword evidence="2" id="KW-1185">Reference proteome</keyword>
<comment type="caution">
    <text evidence="1">The sequence shown here is derived from an EMBL/GenBank/DDBJ whole genome shotgun (WGS) entry which is preliminary data.</text>
</comment>
<reference evidence="1 2" key="1">
    <citation type="submission" date="2022-01" db="EMBL/GenBank/DDBJ databases">
        <title>Collection of gut derived symbiotic bacterial strains cultured from healthy donors.</title>
        <authorList>
            <person name="Lin H."/>
            <person name="Kohout C."/>
            <person name="Waligurski E."/>
            <person name="Pamer E.G."/>
        </authorList>
    </citation>
    <scope>NUCLEOTIDE SEQUENCE [LARGE SCALE GENOMIC DNA]</scope>
    <source>
        <strain evidence="1 2">DFI.7.58</strain>
    </source>
</reference>
<accession>A0ABS9MHZ2</accession>